<dbReference type="OMA" id="FINVNIH"/>
<dbReference type="Proteomes" id="UP000002195">
    <property type="component" value="Unassembled WGS sequence"/>
</dbReference>
<dbReference type="dictyBase" id="DDB_G0291942"/>
<accession>Q54E02</accession>
<reference evidence="2 3" key="1">
    <citation type="journal article" date="2005" name="Nature">
        <title>The genome of the social amoeba Dictyostelium discoideum.</title>
        <authorList>
            <consortium name="The Dictyostelium discoideum Sequencing Consortium"/>
            <person name="Eichinger L."/>
            <person name="Pachebat J.A."/>
            <person name="Glockner G."/>
            <person name="Rajandream M.A."/>
            <person name="Sucgang R."/>
            <person name="Berriman M."/>
            <person name="Song J."/>
            <person name="Olsen R."/>
            <person name="Szafranski K."/>
            <person name="Xu Q."/>
            <person name="Tunggal B."/>
            <person name="Kummerfeld S."/>
            <person name="Madera M."/>
            <person name="Konfortov B.A."/>
            <person name="Rivero F."/>
            <person name="Bankier A.T."/>
            <person name="Lehmann R."/>
            <person name="Hamlin N."/>
            <person name="Davies R."/>
            <person name="Gaudet P."/>
            <person name="Fey P."/>
            <person name="Pilcher K."/>
            <person name="Chen G."/>
            <person name="Saunders D."/>
            <person name="Sodergren E."/>
            <person name="Davis P."/>
            <person name="Kerhornou A."/>
            <person name="Nie X."/>
            <person name="Hall N."/>
            <person name="Anjard C."/>
            <person name="Hemphill L."/>
            <person name="Bason N."/>
            <person name="Farbrother P."/>
            <person name="Desany B."/>
            <person name="Just E."/>
            <person name="Morio T."/>
            <person name="Rost R."/>
            <person name="Churcher C."/>
            <person name="Cooper J."/>
            <person name="Haydock S."/>
            <person name="van Driessche N."/>
            <person name="Cronin A."/>
            <person name="Goodhead I."/>
            <person name="Muzny D."/>
            <person name="Mourier T."/>
            <person name="Pain A."/>
            <person name="Lu M."/>
            <person name="Harper D."/>
            <person name="Lindsay R."/>
            <person name="Hauser H."/>
            <person name="James K."/>
            <person name="Quiles M."/>
            <person name="Madan Babu M."/>
            <person name="Saito T."/>
            <person name="Buchrieser C."/>
            <person name="Wardroper A."/>
            <person name="Felder M."/>
            <person name="Thangavelu M."/>
            <person name="Johnson D."/>
            <person name="Knights A."/>
            <person name="Loulseged H."/>
            <person name="Mungall K."/>
            <person name="Oliver K."/>
            <person name="Price C."/>
            <person name="Quail M.A."/>
            <person name="Urushihara H."/>
            <person name="Hernandez J."/>
            <person name="Rabbinowitsch E."/>
            <person name="Steffen D."/>
            <person name="Sanders M."/>
            <person name="Ma J."/>
            <person name="Kohara Y."/>
            <person name="Sharp S."/>
            <person name="Simmonds M."/>
            <person name="Spiegler S."/>
            <person name="Tivey A."/>
            <person name="Sugano S."/>
            <person name="White B."/>
            <person name="Walker D."/>
            <person name="Woodward J."/>
            <person name="Winckler T."/>
            <person name="Tanaka Y."/>
            <person name="Shaulsky G."/>
            <person name="Schleicher M."/>
            <person name="Weinstock G."/>
            <person name="Rosenthal A."/>
            <person name="Cox E.C."/>
            <person name="Chisholm R.L."/>
            <person name="Gibbs R."/>
            <person name="Loomis W.F."/>
            <person name="Platzer M."/>
            <person name="Kay R.R."/>
            <person name="Williams J."/>
            <person name="Dear P.H."/>
            <person name="Noegel A.A."/>
            <person name="Barrell B."/>
            <person name="Kuspa A."/>
        </authorList>
    </citation>
    <scope>NUCLEOTIDE SEQUENCE [LARGE SCALE GENOMIC DNA]</scope>
    <source>
        <strain evidence="2 3">AX4</strain>
    </source>
</reference>
<dbReference type="InParanoid" id="Q54E02"/>
<dbReference type="VEuPathDB" id="AmoebaDB:DDB_G0291890"/>
<dbReference type="Gene3D" id="2.60.40.790">
    <property type="match status" value="1"/>
</dbReference>
<name>Q54E02_DICDI</name>
<dbReference type="SUPFAM" id="SSF49764">
    <property type="entry name" value="HSP20-like chaperones"/>
    <property type="match status" value="1"/>
</dbReference>
<dbReference type="InterPro" id="IPR008978">
    <property type="entry name" value="HSP20-like_chaperone"/>
</dbReference>
<dbReference type="SMR" id="Q54E02"/>
<comment type="caution">
    <text evidence="2">The sequence shown here is derived from an EMBL/GenBank/DDBJ whole genome shotgun (WGS) entry which is preliminary data.</text>
</comment>
<dbReference type="InterPro" id="IPR037898">
    <property type="entry name" value="NudC_fam"/>
</dbReference>
<gene>
    <name evidence="2" type="ORF">DDB_G0291890</name>
</gene>
<sequence length="85" mass="9863">MSEKFKQNRRKFEYQGRTIYEWDQSIEEINIYIQPPPGLTSKMVACEITPTQLILGIKGNPPFINVNIHPTPHHFTPPYPPNVNT</sequence>
<dbReference type="eggNOG" id="KOG2265">
    <property type="taxonomic scope" value="Eukaryota"/>
</dbReference>
<dbReference type="KEGG" id="ddi:DDB_G0291890"/>
<evidence type="ECO:0000313" key="3">
    <source>
        <dbReference type="Proteomes" id="UP000002195"/>
    </source>
</evidence>
<dbReference type="PANTHER" id="PTHR12356">
    <property type="entry name" value="NUCLEAR MOVEMENT PROTEIN NUDC"/>
    <property type="match status" value="1"/>
</dbReference>
<dbReference type="PaxDb" id="44689-DDB0184119"/>
<dbReference type="RefSeq" id="XP_629894.1">
    <property type="nucleotide sequence ID" value="XM_629892.1"/>
</dbReference>
<dbReference type="PANTHER" id="PTHR12356:SF18">
    <property type="entry name" value="NUDC DOMAIN-CONTAINING PROTEIN 2"/>
    <property type="match status" value="1"/>
</dbReference>
<dbReference type="GeneID" id="8628395"/>
<dbReference type="EMBL" id="AAFI02000186">
    <property type="protein sequence ID" value="EAL61475.1"/>
    <property type="molecule type" value="Genomic_DNA"/>
</dbReference>
<proteinExistence type="predicted"/>
<evidence type="ECO:0000259" key="1">
    <source>
        <dbReference type="Pfam" id="PF04969"/>
    </source>
</evidence>
<dbReference type="InterPro" id="IPR007052">
    <property type="entry name" value="CS_dom"/>
</dbReference>
<organism evidence="2 3">
    <name type="scientific">Dictyostelium discoideum</name>
    <name type="common">Social amoeba</name>
    <dbReference type="NCBI Taxonomy" id="44689"/>
    <lineage>
        <taxon>Eukaryota</taxon>
        <taxon>Amoebozoa</taxon>
        <taxon>Evosea</taxon>
        <taxon>Eumycetozoa</taxon>
        <taxon>Dictyostelia</taxon>
        <taxon>Dictyosteliales</taxon>
        <taxon>Dictyosteliaceae</taxon>
        <taxon>Dictyostelium</taxon>
    </lineage>
</organism>
<evidence type="ECO:0000313" key="2">
    <source>
        <dbReference type="EMBL" id="EAL61475.1"/>
    </source>
</evidence>
<dbReference type="CDD" id="cd06467">
    <property type="entry name" value="p23_NUDC_like"/>
    <property type="match status" value="1"/>
</dbReference>
<keyword evidence="3" id="KW-1185">Reference proteome</keyword>
<protein>
    <recommendedName>
        <fullName evidence="1">CS domain-containing protein</fullName>
    </recommendedName>
</protein>
<dbReference type="Pfam" id="PF04969">
    <property type="entry name" value="CS"/>
    <property type="match status" value="1"/>
</dbReference>
<feature type="domain" description="CS" evidence="1">
    <location>
        <begin position="20"/>
        <end position="64"/>
    </location>
</feature>
<dbReference type="PhylomeDB" id="Q54E02"/>
<dbReference type="AlphaFoldDB" id="Q54E02"/>
<dbReference type="HOGENOM" id="CLU_2517308_0_0_1"/>